<dbReference type="InterPro" id="IPR036249">
    <property type="entry name" value="Thioredoxin-like_sf"/>
</dbReference>
<protein>
    <submittedName>
        <fullName evidence="1">Uncharacterized protein</fullName>
    </submittedName>
</protein>
<dbReference type="AlphaFoldDB" id="A0A8H8CQY7"/>
<sequence length="71" mass="8142">MEYSMFDFYKVDCDYEPMIKNYPEGRSHENSIATIPVCYVFKNGVKVDQEIGTHGLPVGRSSVIRFGYLAK</sequence>
<proteinExistence type="predicted"/>
<evidence type="ECO:0000313" key="1">
    <source>
        <dbReference type="EMBL" id="KAG5173569.1"/>
    </source>
</evidence>
<accession>A0A8H8CQY7</accession>
<organism evidence="1">
    <name type="scientific">Psilocybe cubensis</name>
    <name type="common">Psychedelic mushroom</name>
    <name type="synonym">Stropharia cubensis</name>
    <dbReference type="NCBI Taxonomy" id="181762"/>
    <lineage>
        <taxon>Eukaryota</taxon>
        <taxon>Fungi</taxon>
        <taxon>Dikarya</taxon>
        <taxon>Basidiomycota</taxon>
        <taxon>Agaricomycotina</taxon>
        <taxon>Agaricomycetes</taxon>
        <taxon>Agaricomycetidae</taxon>
        <taxon>Agaricales</taxon>
        <taxon>Agaricineae</taxon>
        <taxon>Strophariaceae</taxon>
        <taxon>Psilocybe</taxon>
    </lineage>
</organism>
<dbReference type="SUPFAM" id="SSF52833">
    <property type="entry name" value="Thioredoxin-like"/>
    <property type="match status" value="1"/>
</dbReference>
<reference evidence="1" key="1">
    <citation type="submission" date="2021-02" db="EMBL/GenBank/DDBJ databases">
        <title>Psilocybe cubensis genome.</title>
        <authorList>
            <person name="Mckernan K.J."/>
            <person name="Crawford S."/>
            <person name="Trippe A."/>
            <person name="Kane L.T."/>
            <person name="Mclaughlin S."/>
        </authorList>
    </citation>
    <scope>NUCLEOTIDE SEQUENCE [LARGE SCALE GENOMIC DNA]</scope>
    <source>
        <strain evidence="1">MGC-MH-2018</strain>
    </source>
</reference>
<gene>
    <name evidence="1" type="ORF">JR316_000226</name>
</gene>
<name>A0A8H8CQY7_PSICU</name>
<comment type="caution">
    <text evidence="1">The sequence shown here is derived from an EMBL/GenBank/DDBJ whole genome shotgun (WGS) entry which is preliminary data.</text>
</comment>
<dbReference type="EMBL" id="JAFIQS010000001">
    <property type="protein sequence ID" value="KAG5173569.1"/>
    <property type="molecule type" value="Genomic_DNA"/>
</dbReference>
<dbReference type="CDD" id="cd02947">
    <property type="entry name" value="TRX_family"/>
    <property type="match status" value="1"/>
</dbReference>